<feature type="compositionally biased region" description="Basic and acidic residues" evidence="1">
    <location>
        <begin position="96"/>
        <end position="110"/>
    </location>
</feature>
<keyword evidence="2" id="KW-0472">Membrane</keyword>
<feature type="compositionally biased region" description="Acidic residues" evidence="1">
    <location>
        <begin position="68"/>
        <end position="81"/>
    </location>
</feature>
<reference evidence="3 4" key="1">
    <citation type="submission" date="2021-10" db="EMBL/GenBank/DDBJ databases">
        <title>Streptomyces gossypii sp. nov., isolated from soil collected from cotton field.</title>
        <authorList>
            <person name="Ge X."/>
            <person name="Chen X."/>
            <person name="Liu W."/>
        </authorList>
    </citation>
    <scope>NUCLEOTIDE SEQUENCE [LARGE SCALE GENOMIC DNA]</scope>
    <source>
        <strain evidence="3 4">N2-109</strain>
    </source>
</reference>
<evidence type="ECO:0000313" key="4">
    <source>
        <dbReference type="Proteomes" id="UP001156389"/>
    </source>
</evidence>
<feature type="region of interest" description="Disordered" evidence="1">
    <location>
        <begin position="162"/>
        <end position="252"/>
    </location>
</feature>
<keyword evidence="4" id="KW-1185">Reference proteome</keyword>
<name>A0ABT2JPS9_9ACTN</name>
<feature type="region of interest" description="Disordered" evidence="1">
    <location>
        <begin position="334"/>
        <end position="428"/>
    </location>
</feature>
<feature type="transmembrane region" description="Helical" evidence="2">
    <location>
        <begin position="133"/>
        <end position="152"/>
    </location>
</feature>
<evidence type="ECO:0000313" key="3">
    <source>
        <dbReference type="EMBL" id="MCT2589877.1"/>
    </source>
</evidence>
<dbReference type="RefSeq" id="WP_260216947.1">
    <property type="nucleotide sequence ID" value="NZ_JAJAGO010000003.1"/>
</dbReference>
<organism evidence="3 4">
    <name type="scientific">Streptomyces gossypii</name>
    <dbReference type="NCBI Taxonomy" id="2883101"/>
    <lineage>
        <taxon>Bacteria</taxon>
        <taxon>Bacillati</taxon>
        <taxon>Actinomycetota</taxon>
        <taxon>Actinomycetes</taxon>
        <taxon>Kitasatosporales</taxon>
        <taxon>Streptomycetaceae</taxon>
        <taxon>Streptomyces</taxon>
    </lineage>
</organism>
<evidence type="ECO:0008006" key="5">
    <source>
        <dbReference type="Google" id="ProtNLM"/>
    </source>
</evidence>
<evidence type="ECO:0000256" key="1">
    <source>
        <dbReference type="SAM" id="MobiDB-lite"/>
    </source>
</evidence>
<feature type="compositionally biased region" description="Basic and acidic residues" evidence="1">
    <location>
        <begin position="1"/>
        <end position="18"/>
    </location>
</feature>
<keyword evidence="2" id="KW-1133">Transmembrane helix</keyword>
<proteinExistence type="predicted"/>
<sequence>MSSRGEDPDRRGREREIPGSEGTGDSADRLGPETEPEPATGVNEAEGASSDAEAAEDTGDTKATEADASPEPESDPDPEPDPESKPEAEPSLLGEDELRRLLRDTVRDIKPSPATLDHLRKAVPARRAHRRQALIGAAAAVLLGGAAIPGLLQVDIVPGGGKPMHAASHSESQGPDEEPEEDSSRQSKDSPDREKPSKSKGDKKSEAESGEPTSGATRDPDPSSSGGTQAPSCGPDQLGAASANVGEADGQGRIHGSFRVENTSAATCTVEGEGVVGISAQGQARSAGIQVVNHTSGDSATSLLSDPGAAPAQLVLEPGAAYVVEFAWIPREGGGTTGCATSTTPPPPDDGGTAEGGDGSPSTGTGTSGEPVESGDGTPDTDTGGAGTGGGEPETSGGAGAGGSDGGSDAGGGGGGDGRADASVSVSHTPDVGDTAVAGTVLPGACAGTVYRTGVLAGS</sequence>
<feature type="compositionally biased region" description="Basic and acidic residues" evidence="1">
    <location>
        <begin position="182"/>
        <end position="207"/>
    </location>
</feature>
<dbReference type="EMBL" id="JAJAGO010000003">
    <property type="protein sequence ID" value="MCT2589877.1"/>
    <property type="molecule type" value="Genomic_DNA"/>
</dbReference>
<feature type="compositionally biased region" description="Basic residues" evidence="1">
    <location>
        <begin position="121"/>
        <end position="130"/>
    </location>
</feature>
<gene>
    <name evidence="3" type="ORF">LHJ74_08110</name>
</gene>
<dbReference type="Proteomes" id="UP001156389">
    <property type="component" value="Unassembled WGS sequence"/>
</dbReference>
<feature type="compositionally biased region" description="Gly residues" evidence="1">
    <location>
        <begin position="384"/>
        <end position="417"/>
    </location>
</feature>
<feature type="compositionally biased region" description="Low complexity" evidence="1">
    <location>
        <begin position="360"/>
        <end position="383"/>
    </location>
</feature>
<feature type="region of interest" description="Disordered" evidence="1">
    <location>
        <begin position="1"/>
        <end position="130"/>
    </location>
</feature>
<feature type="compositionally biased region" description="Polar residues" evidence="1">
    <location>
        <begin position="211"/>
        <end position="231"/>
    </location>
</feature>
<keyword evidence="2" id="KW-0812">Transmembrane</keyword>
<protein>
    <recommendedName>
        <fullName evidence="5">DUF4232 domain-containing protein</fullName>
    </recommendedName>
</protein>
<comment type="caution">
    <text evidence="3">The sequence shown here is derived from an EMBL/GenBank/DDBJ whole genome shotgun (WGS) entry which is preliminary data.</text>
</comment>
<accession>A0ABT2JPS9</accession>
<evidence type="ECO:0000256" key="2">
    <source>
        <dbReference type="SAM" id="Phobius"/>
    </source>
</evidence>